<protein>
    <recommendedName>
        <fullName evidence="1">DUF3598 domain-containing protein</fullName>
    </recommendedName>
</protein>
<comment type="caution">
    <text evidence="2">The sequence shown here is derived from an EMBL/GenBank/DDBJ whole genome shotgun (WGS) entry which is preliminary data.</text>
</comment>
<dbReference type="Proteomes" id="UP000243975">
    <property type="component" value="Unassembled WGS sequence"/>
</dbReference>
<dbReference type="GO" id="GO:0010020">
    <property type="term" value="P:chloroplast fission"/>
    <property type="evidence" value="ECO:0007669"/>
    <property type="project" value="TreeGrafter"/>
</dbReference>
<dbReference type="Gramene" id="KVH92679">
    <property type="protein sequence ID" value="KVH92679"/>
    <property type="gene ID" value="Ccrd_005284"/>
</dbReference>
<dbReference type="Pfam" id="PF12204">
    <property type="entry name" value="DUF3598_N"/>
    <property type="match status" value="1"/>
</dbReference>
<reference evidence="2 3" key="1">
    <citation type="journal article" date="2016" name="Sci. Rep.">
        <title>The genome sequence of the outbreeding globe artichoke constructed de novo incorporating a phase-aware low-pass sequencing strategy of F1 progeny.</title>
        <authorList>
            <person name="Scaglione D."/>
            <person name="Reyes-Chin-Wo S."/>
            <person name="Acquadro A."/>
            <person name="Froenicke L."/>
            <person name="Portis E."/>
            <person name="Beitel C."/>
            <person name="Tirone M."/>
            <person name="Mauro R."/>
            <person name="Lo Monaco A."/>
            <person name="Mauromicale G."/>
            <person name="Faccioli P."/>
            <person name="Cattivelli L."/>
            <person name="Rieseberg L."/>
            <person name="Michelmore R."/>
            <person name="Lanteri S."/>
        </authorList>
    </citation>
    <scope>NUCLEOTIDE SEQUENCE [LARGE SCALE GENOMIC DNA]</scope>
    <source>
        <strain evidence="2">2C</strain>
    </source>
</reference>
<feature type="domain" description="DUF3598" evidence="1">
    <location>
        <begin position="109"/>
        <end position="269"/>
    </location>
</feature>
<dbReference type="InterPro" id="IPR022017">
    <property type="entry name" value="BFA1-like_DUF3598"/>
</dbReference>
<evidence type="ECO:0000313" key="3">
    <source>
        <dbReference type="Proteomes" id="UP000243975"/>
    </source>
</evidence>
<evidence type="ECO:0000259" key="1">
    <source>
        <dbReference type="Pfam" id="PF12204"/>
    </source>
</evidence>
<dbReference type="SUPFAM" id="SSF50814">
    <property type="entry name" value="Lipocalins"/>
    <property type="match status" value="2"/>
</dbReference>
<dbReference type="PANTHER" id="PTHR33404">
    <property type="entry name" value="CELL DIVISION TOPOLOGICAL SPECIFICITY FACTOR HOMOLOG, CHLOROPLASTIC"/>
    <property type="match status" value="1"/>
</dbReference>
<organism evidence="2 3">
    <name type="scientific">Cynara cardunculus var. scolymus</name>
    <name type="common">Globe artichoke</name>
    <name type="synonym">Cynara scolymus</name>
    <dbReference type="NCBI Taxonomy" id="59895"/>
    <lineage>
        <taxon>Eukaryota</taxon>
        <taxon>Viridiplantae</taxon>
        <taxon>Streptophyta</taxon>
        <taxon>Embryophyta</taxon>
        <taxon>Tracheophyta</taxon>
        <taxon>Spermatophyta</taxon>
        <taxon>Magnoliopsida</taxon>
        <taxon>eudicotyledons</taxon>
        <taxon>Gunneridae</taxon>
        <taxon>Pentapetalae</taxon>
        <taxon>asterids</taxon>
        <taxon>campanulids</taxon>
        <taxon>Asterales</taxon>
        <taxon>Asteraceae</taxon>
        <taxon>Carduoideae</taxon>
        <taxon>Cardueae</taxon>
        <taxon>Carduinae</taxon>
        <taxon>Cynara</taxon>
    </lineage>
</organism>
<dbReference type="AlphaFoldDB" id="A0A118JV83"/>
<evidence type="ECO:0000313" key="2">
    <source>
        <dbReference type="EMBL" id="KVH92679.1"/>
    </source>
</evidence>
<accession>A0A118JV83</accession>
<dbReference type="InterPro" id="IPR012674">
    <property type="entry name" value="Calycin"/>
</dbReference>
<keyword evidence="3" id="KW-1185">Reference proteome</keyword>
<dbReference type="GO" id="GO:0031334">
    <property type="term" value="P:positive regulation of protein-containing complex assembly"/>
    <property type="evidence" value="ECO:0007669"/>
    <property type="project" value="EnsemblPlants"/>
</dbReference>
<name>A0A118JV83_CYNCS</name>
<dbReference type="FunFam" id="2.40.128.20:FF:000017">
    <property type="entry name" value="OsWRKY4 family protein"/>
    <property type="match status" value="1"/>
</dbReference>
<dbReference type="GO" id="GO:0009570">
    <property type="term" value="C:chloroplast stroma"/>
    <property type="evidence" value="ECO:0007669"/>
    <property type="project" value="EnsemblPlants"/>
</dbReference>
<dbReference type="OMA" id="GSFFQFD"/>
<dbReference type="STRING" id="59895.A0A118JV83"/>
<dbReference type="PANTHER" id="PTHR33404:SF3">
    <property type="entry name" value="NMDA RECEPTOR SUBUNIT EPSILON-1, PUTATIVE (DUF3598)-RELATED"/>
    <property type="match status" value="1"/>
</dbReference>
<dbReference type="Gene3D" id="2.40.128.20">
    <property type="match status" value="1"/>
</dbReference>
<dbReference type="EMBL" id="LEKV01004809">
    <property type="protein sequence ID" value="KVH92679.1"/>
    <property type="molecule type" value="Genomic_DNA"/>
</dbReference>
<dbReference type="GO" id="GO:0033614">
    <property type="term" value="P:chloroplast proton-transporting ATP synthase complex assembly"/>
    <property type="evidence" value="ECO:0007669"/>
    <property type="project" value="EnsemblPlants"/>
</dbReference>
<gene>
    <name evidence="2" type="ORF">Ccrd_005284</name>
</gene>
<proteinExistence type="predicted"/>
<sequence length="369" mass="41546">MDLSVDKLLSVFWWYGNAFIFRPPLIQQHNELKFHQNQDLNITGMAAFCPIGAFCSGSNSPNSIFTNPKPCRRSIPYKTPLLANSTSASSTSYDNVQKTSHESMSVDALKRFIRLNLGNWTGSFHQFDSKGKLMHKVDTRLSAGSYGEDELISLIQTLYIKQCSSSYSASETDYEAEWAEYKIKETNMFTAEKYQQIGFFPQEKAFALRYQTAGMLETVLRQGVLGEDDIGEESPNCLYSLDKDLRARAFHIMDPKGIVEMLLVFLEQKGVGVNQTSTSKAKNVSTNVRWTGTITENLVSYDGGFQITLLPGGMYMGCPCNVGKHVSEAKAFHLEFCWLDSPTKRQRLVRTYDIDGLAVSSTYFLETKL</sequence>